<dbReference type="FunFam" id="1.10.10.10:FF:000001">
    <property type="entry name" value="LysR family transcriptional regulator"/>
    <property type="match status" value="1"/>
</dbReference>
<dbReference type="EMBL" id="JH719395">
    <property type="protein sequence ID" value="EJC80001.1"/>
    <property type="molecule type" value="Genomic_DNA"/>
</dbReference>
<dbReference type="InterPro" id="IPR036388">
    <property type="entry name" value="WH-like_DNA-bd_sf"/>
</dbReference>
<evidence type="ECO:0000256" key="3">
    <source>
        <dbReference type="ARBA" id="ARBA00023125"/>
    </source>
</evidence>
<dbReference type="PANTHER" id="PTHR30537">
    <property type="entry name" value="HTH-TYPE TRANSCRIPTIONAL REGULATOR"/>
    <property type="match status" value="1"/>
</dbReference>
<evidence type="ECO:0000256" key="2">
    <source>
        <dbReference type="ARBA" id="ARBA00023015"/>
    </source>
</evidence>
<dbReference type="Gene3D" id="1.10.10.10">
    <property type="entry name" value="Winged helix-like DNA-binding domain superfamily/Winged helix DNA-binding domain"/>
    <property type="match status" value="1"/>
</dbReference>
<dbReference type="HOGENOM" id="CLU_039613_16_1_5"/>
<dbReference type="AlphaFoldDB" id="J0W2P1"/>
<keyword evidence="2" id="KW-0805">Transcription regulation</keyword>
<dbReference type="Proteomes" id="UP000005732">
    <property type="component" value="Unassembled WGS sequence"/>
</dbReference>
<organism evidence="9 10">
    <name type="scientific">Rhizobium leguminosarum bv. trifolii WSM2297</name>
    <dbReference type="NCBI Taxonomy" id="754762"/>
    <lineage>
        <taxon>Bacteria</taxon>
        <taxon>Pseudomonadati</taxon>
        <taxon>Pseudomonadota</taxon>
        <taxon>Alphaproteobacteria</taxon>
        <taxon>Hyphomicrobiales</taxon>
        <taxon>Rhizobiaceae</taxon>
        <taxon>Rhizobium/Agrobacterium group</taxon>
        <taxon>Rhizobium</taxon>
    </lineage>
</organism>
<comment type="function">
    <text evidence="5">Transcriptional regulator of the ttuABCDE tartrate utilization operon.</text>
</comment>
<evidence type="ECO:0000259" key="8">
    <source>
        <dbReference type="PROSITE" id="PS50931"/>
    </source>
</evidence>
<dbReference type="InterPro" id="IPR036390">
    <property type="entry name" value="WH_DNA-bd_sf"/>
</dbReference>
<dbReference type="InterPro" id="IPR000847">
    <property type="entry name" value="LysR_HTH_N"/>
</dbReference>
<comment type="similarity">
    <text evidence="1">Belongs to the LysR transcriptional regulatory family.</text>
</comment>
<dbReference type="OrthoDB" id="9813056at2"/>
<evidence type="ECO:0000313" key="10">
    <source>
        <dbReference type="Proteomes" id="UP000005732"/>
    </source>
</evidence>
<dbReference type="SUPFAM" id="SSF53850">
    <property type="entry name" value="Periplasmic binding protein-like II"/>
    <property type="match status" value="1"/>
</dbReference>
<evidence type="ECO:0000256" key="7">
    <source>
        <dbReference type="ARBA" id="ARBA00083243"/>
    </source>
</evidence>
<accession>J0W2P1</accession>
<dbReference type="PROSITE" id="PS50931">
    <property type="entry name" value="HTH_LYSR"/>
    <property type="match status" value="1"/>
</dbReference>
<feature type="domain" description="HTH lysR-type" evidence="8">
    <location>
        <begin position="1"/>
        <end position="61"/>
    </location>
</feature>
<evidence type="ECO:0000313" key="9">
    <source>
        <dbReference type="EMBL" id="EJC80001.1"/>
    </source>
</evidence>
<reference evidence="9 10" key="1">
    <citation type="submission" date="2012-02" db="EMBL/GenBank/DDBJ databases">
        <title>Improved High-Quality Draft Sequence of Rhizobium leguminosarum bv. trifolii WSM2297.</title>
        <authorList>
            <consortium name="US DOE Joint Genome Institute"/>
            <person name="Lucas S."/>
            <person name="Han J."/>
            <person name="Lapidus A."/>
            <person name="Cheng J.-F."/>
            <person name="Goodwin L."/>
            <person name="Pitluck S."/>
            <person name="Peters L."/>
            <person name="Ovchinnikova G."/>
            <person name="Zhang X."/>
            <person name="Detter J.C."/>
            <person name="Han C."/>
            <person name="Tapia R."/>
            <person name="Land M."/>
            <person name="Hauser L."/>
            <person name="Kyrpides N."/>
            <person name="Ivanova N."/>
            <person name="Pagani I."/>
            <person name="Brau L."/>
            <person name="Yates R."/>
            <person name="O'Hara G."/>
            <person name="Rui T."/>
            <person name="Howieson J."/>
            <person name="Reeve W."/>
            <person name="Woyke T."/>
        </authorList>
    </citation>
    <scope>NUCLEOTIDE SEQUENCE [LARGE SCALE GENOMIC DNA]</scope>
    <source>
        <strain evidence="9 10">WSM2297</strain>
    </source>
</reference>
<dbReference type="Gene3D" id="3.40.190.290">
    <property type="match status" value="1"/>
</dbReference>
<dbReference type="InterPro" id="IPR005119">
    <property type="entry name" value="LysR_subst-bd"/>
</dbReference>
<dbReference type="GO" id="GO:0003700">
    <property type="term" value="F:DNA-binding transcription factor activity"/>
    <property type="evidence" value="ECO:0007669"/>
    <property type="project" value="InterPro"/>
</dbReference>
<proteinExistence type="inferred from homology"/>
<keyword evidence="3" id="KW-0238">DNA-binding</keyword>
<protein>
    <recommendedName>
        <fullName evidence="6">HTH-type transcriptional regulator TtuA</fullName>
    </recommendedName>
    <alternativeName>
        <fullName evidence="7">Tartrate utilization transcriptional regulator</fullName>
    </alternativeName>
</protein>
<evidence type="ECO:0000256" key="5">
    <source>
        <dbReference type="ARBA" id="ARBA00054626"/>
    </source>
</evidence>
<gene>
    <name evidence="9" type="ORF">Rleg4DRAFT_1608</name>
</gene>
<dbReference type="GO" id="GO:0003677">
    <property type="term" value="F:DNA binding"/>
    <property type="evidence" value="ECO:0007669"/>
    <property type="project" value="UniProtKB-KW"/>
</dbReference>
<dbReference type="InterPro" id="IPR058163">
    <property type="entry name" value="LysR-type_TF_proteobact-type"/>
</dbReference>
<dbReference type="PANTHER" id="PTHR30537:SF5">
    <property type="entry name" value="HTH-TYPE TRANSCRIPTIONAL ACTIVATOR TTDR-RELATED"/>
    <property type="match status" value="1"/>
</dbReference>
<dbReference type="SUPFAM" id="SSF46785">
    <property type="entry name" value="Winged helix' DNA-binding domain"/>
    <property type="match status" value="1"/>
</dbReference>
<sequence>MTRDILSDLDAVLSIARHGSFRAAALDLGMSTTALSKAIAKLEQRLGIRLFNRTTRSVSLTDAGKTFVERVGPAMTDIHDAMLAAQSLQQTPSGTLRINAFASAAREVMAPLILSFLQRYPQVHIDLVTEGKLVDVIACGFDMGLRSADLVPTDMIAVSLGLRRENAVVASPDFLRIHGKPTVPNDLYRFRCIRARLPNNALLRWRFEKDGTPLQIDVQGAITLDEPSLVRIAAQNGIGLGYVMEADVRDDIAAGRLVRVLEDWTPNLAPLALYYPDRKNPSAAFTAFIQAAREFATATNRATPQETAV</sequence>
<dbReference type="Pfam" id="PF00126">
    <property type="entry name" value="HTH_1"/>
    <property type="match status" value="1"/>
</dbReference>
<dbReference type="RefSeq" id="WP_003580403.1">
    <property type="nucleotide sequence ID" value="NZ_JH719395.1"/>
</dbReference>
<dbReference type="PRINTS" id="PR00039">
    <property type="entry name" value="HTHLYSR"/>
</dbReference>
<dbReference type="Pfam" id="PF03466">
    <property type="entry name" value="LysR_substrate"/>
    <property type="match status" value="1"/>
</dbReference>
<evidence type="ECO:0000256" key="1">
    <source>
        <dbReference type="ARBA" id="ARBA00009437"/>
    </source>
</evidence>
<keyword evidence="4" id="KW-0804">Transcription</keyword>
<evidence type="ECO:0000256" key="4">
    <source>
        <dbReference type="ARBA" id="ARBA00023163"/>
    </source>
</evidence>
<evidence type="ECO:0000256" key="6">
    <source>
        <dbReference type="ARBA" id="ARBA00067332"/>
    </source>
</evidence>
<name>J0W2P1_RHILT</name>